<accession>A0A9X8UJ96</accession>
<name>A0A9X8UJ96_9FIRM</name>
<dbReference type="AlphaFoldDB" id="A0A9X8UJ96"/>
<dbReference type="InterPro" id="IPR043519">
    <property type="entry name" value="NT_sf"/>
</dbReference>
<dbReference type="InterPro" id="IPR002934">
    <property type="entry name" value="Polymerase_NTP_transf_dom"/>
</dbReference>
<keyword evidence="3" id="KW-1185">Reference proteome</keyword>
<protein>
    <submittedName>
        <fullName evidence="2">Nucleotidyltransferase-like protein</fullName>
    </submittedName>
</protein>
<proteinExistence type="predicted"/>
<dbReference type="Proteomes" id="UP000294682">
    <property type="component" value="Unassembled WGS sequence"/>
</dbReference>
<dbReference type="CDD" id="cd05403">
    <property type="entry name" value="NT_KNTase_like"/>
    <property type="match status" value="1"/>
</dbReference>
<evidence type="ECO:0000313" key="2">
    <source>
        <dbReference type="EMBL" id="TCL43253.1"/>
    </source>
</evidence>
<organism evidence="2 3">
    <name type="scientific">Harryflintia acetispora</name>
    <dbReference type="NCBI Taxonomy" id="1849041"/>
    <lineage>
        <taxon>Bacteria</taxon>
        <taxon>Bacillati</taxon>
        <taxon>Bacillota</taxon>
        <taxon>Clostridia</taxon>
        <taxon>Eubacteriales</taxon>
        <taxon>Oscillospiraceae</taxon>
        <taxon>Harryflintia</taxon>
    </lineage>
</organism>
<dbReference type="Gene3D" id="3.30.460.10">
    <property type="entry name" value="Beta Polymerase, domain 2"/>
    <property type="match status" value="1"/>
</dbReference>
<comment type="caution">
    <text evidence="2">The sequence shown here is derived from an EMBL/GenBank/DDBJ whole genome shotgun (WGS) entry which is preliminary data.</text>
</comment>
<evidence type="ECO:0000313" key="3">
    <source>
        <dbReference type="Proteomes" id="UP000294682"/>
    </source>
</evidence>
<reference evidence="2 3" key="1">
    <citation type="submission" date="2019-03" db="EMBL/GenBank/DDBJ databases">
        <title>Genomic Encyclopedia of Type Strains, Phase IV (KMG-IV): sequencing the most valuable type-strain genomes for metagenomic binning, comparative biology and taxonomic classification.</title>
        <authorList>
            <person name="Goeker M."/>
        </authorList>
    </citation>
    <scope>NUCLEOTIDE SEQUENCE [LARGE SCALE GENOMIC DNA]</scope>
    <source>
        <strain evidence="2 3">DSM 100433</strain>
    </source>
</reference>
<feature type="domain" description="Polymerase nucleotidyl transferase" evidence="1">
    <location>
        <begin position="15"/>
        <end position="55"/>
    </location>
</feature>
<dbReference type="GO" id="GO:0016779">
    <property type="term" value="F:nucleotidyltransferase activity"/>
    <property type="evidence" value="ECO:0007669"/>
    <property type="project" value="InterPro"/>
</dbReference>
<dbReference type="SUPFAM" id="SSF81301">
    <property type="entry name" value="Nucleotidyltransferase"/>
    <property type="match status" value="1"/>
</dbReference>
<evidence type="ECO:0000259" key="1">
    <source>
        <dbReference type="Pfam" id="PF01909"/>
    </source>
</evidence>
<sequence length="226" mass="25088">MELDVVSWMGELCRKLSERFGKRLLFAGLQGSRQRGEAREDSDIDVVVVLDRVEAEDLAAYRSLLRGMPQGGLACGFICGLRELRGWPGYDLVALSRDTKGYYGDLLALLPPLGREDELACVQVGAANLYHAACHTLLFGELEPQALCGLYKSAFFLLRMDHALRTGEYVPTRKELLEKLRGARRQVLLDEAGTGGALQRAEYEERLGRLIGLCGEILQKGPETCR</sequence>
<dbReference type="Pfam" id="PF01909">
    <property type="entry name" value="NTP_transf_2"/>
    <property type="match status" value="1"/>
</dbReference>
<dbReference type="EMBL" id="SLUK01000006">
    <property type="protein sequence ID" value="TCL43253.1"/>
    <property type="molecule type" value="Genomic_DNA"/>
</dbReference>
<gene>
    <name evidence="2" type="ORF">EDD78_106113</name>
</gene>